<feature type="region of interest" description="Disordered" evidence="1">
    <location>
        <begin position="1"/>
        <end position="410"/>
    </location>
</feature>
<feature type="compositionally biased region" description="Low complexity" evidence="1">
    <location>
        <begin position="324"/>
        <end position="333"/>
    </location>
</feature>
<feature type="compositionally biased region" description="Polar residues" evidence="1">
    <location>
        <begin position="85"/>
        <end position="116"/>
    </location>
</feature>
<keyword evidence="4" id="KW-1185">Reference proteome</keyword>
<organism evidence="3 4">
    <name type="scientific">Cylindrotheca closterium</name>
    <dbReference type="NCBI Taxonomy" id="2856"/>
    <lineage>
        <taxon>Eukaryota</taxon>
        <taxon>Sar</taxon>
        <taxon>Stramenopiles</taxon>
        <taxon>Ochrophyta</taxon>
        <taxon>Bacillariophyta</taxon>
        <taxon>Bacillariophyceae</taxon>
        <taxon>Bacillariophycidae</taxon>
        <taxon>Bacillariales</taxon>
        <taxon>Bacillariaceae</taxon>
        <taxon>Cylindrotheca</taxon>
    </lineage>
</organism>
<keyword evidence="2" id="KW-0812">Transmembrane</keyword>
<evidence type="ECO:0000256" key="2">
    <source>
        <dbReference type="SAM" id="Phobius"/>
    </source>
</evidence>
<reference evidence="3" key="1">
    <citation type="submission" date="2023-08" db="EMBL/GenBank/DDBJ databases">
        <authorList>
            <person name="Audoor S."/>
            <person name="Bilcke G."/>
        </authorList>
    </citation>
    <scope>NUCLEOTIDE SEQUENCE</scope>
</reference>
<feature type="compositionally biased region" description="Basic and acidic residues" evidence="1">
    <location>
        <begin position="301"/>
        <end position="318"/>
    </location>
</feature>
<accession>A0AAD2FND5</accession>
<feature type="compositionally biased region" description="Acidic residues" evidence="1">
    <location>
        <begin position="398"/>
        <end position="410"/>
    </location>
</feature>
<sequence length="744" mass="83579">MPARLSEREDPNGNRPNRSTSRSPMMSDNSRRRRSQEARSRTPPSGDGRRSLTPPPRQGSASPARRRVLRKGSSVRNPDKPQISPKGNSTRRLPKYNSFTGITDPNTRKSSNKSMPSNGDTSTVTSTNSTRSARQPKRKGSMTADSKISPSADRIASEPAGGGGRHNNNNNNNNSSNNSSSNNTNNSNNSRQTKRINSLGNIGQQPRTQTPKRMMSLQLASQQQLPRTQAPKRMNSLSSNLDAGQQQQQQPRTQPPKRMMSLGNIGGQQQPRIQAPKRMNSLSSNLSPKDSALIRIRSPSLRKERSSGGNQNKKELRSNDSTVSESENGSSSNRQLRSKSKSASITPARSKRWNFTGSVSMSEDDAEYGDSASVGAFEDDPHDNSNSNRITKHKVGEVDSDSEWDSDDSDEEYSRMMRNNYADTAAATMTENGSLPPPNQKRLQKRKHHDALFPDDKWWQKCLRHFRILPPIPNEGRTRRSVRKLIWATLLFDVLVAIVTIATYSGTVTMCCNQVTMASIPSIDWNTFIKVVSYIYLVGIFLEIHPVVREGPIPWNLLNPIFGSLLSFAVFVDDSKAEAIGIWILEIASVILEGFTYLRLKKLYQREERRLEKLDGFLKDEQSSSNEHRKGGQYKKNAYLRERRILRIEHAQNKSKLRYHFVGVSVNFVLVSLTLLLMILVARGRGMCLVAGQGLDLFNPDQRSRCFECLDKSQGWKERCEVCEEGPNADPTMNDPIQCFYPYF</sequence>
<evidence type="ECO:0000313" key="3">
    <source>
        <dbReference type="EMBL" id="CAJ1947141.1"/>
    </source>
</evidence>
<feature type="compositionally biased region" description="Low complexity" evidence="1">
    <location>
        <begin position="216"/>
        <end position="225"/>
    </location>
</feature>
<feature type="transmembrane region" description="Helical" evidence="2">
    <location>
        <begin position="485"/>
        <end position="505"/>
    </location>
</feature>
<dbReference type="AlphaFoldDB" id="A0AAD2FND5"/>
<feature type="compositionally biased region" description="Low complexity" evidence="1">
    <location>
        <begin position="167"/>
        <end position="190"/>
    </location>
</feature>
<feature type="transmembrane region" description="Helical" evidence="2">
    <location>
        <begin position="657"/>
        <end position="681"/>
    </location>
</feature>
<evidence type="ECO:0000256" key="1">
    <source>
        <dbReference type="SAM" id="MobiDB-lite"/>
    </source>
</evidence>
<feature type="transmembrane region" description="Helical" evidence="2">
    <location>
        <begin position="525"/>
        <end position="544"/>
    </location>
</feature>
<keyword evidence="2" id="KW-0472">Membrane</keyword>
<feature type="compositionally biased region" description="Basic and acidic residues" evidence="1">
    <location>
        <begin position="1"/>
        <end position="12"/>
    </location>
</feature>
<name>A0AAD2FND5_9STRA</name>
<feature type="compositionally biased region" description="Polar residues" evidence="1">
    <location>
        <begin position="14"/>
        <end position="28"/>
    </location>
</feature>
<dbReference type="EMBL" id="CAKOGP040001725">
    <property type="protein sequence ID" value="CAJ1947141.1"/>
    <property type="molecule type" value="Genomic_DNA"/>
</dbReference>
<gene>
    <name evidence="3" type="ORF">CYCCA115_LOCUS10998</name>
</gene>
<feature type="compositionally biased region" description="Polar residues" evidence="1">
    <location>
        <begin position="235"/>
        <end position="244"/>
    </location>
</feature>
<keyword evidence="2" id="KW-1133">Transmembrane helix</keyword>
<comment type="caution">
    <text evidence="3">The sequence shown here is derived from an EMBL/GenBank/DDBJ whole genome shotgun (WGS) entry which is preliminary data.</text>
</comment>
<feature type="compositionally biased region" description="Low complexity" evidence="1">
    <location>
        <begin position="117"/>
        <end position="132"/>
    </location>
</feature>
<feature type="transmembrane region" description="Helical" evidence="2">
    <location>
        <begin position="579"/>
        <end position="600"/>
    </location>
</feature>
<evidence type="ECO:0000313" key="4">
    <source>
        <dbReference type="Proteomes" id="UP001295423"/>
    </source>
</evidence>
<proteinExistence type="predicted"/>
<protein>
    <submittedName>
        <fullName evidence="3">Uncharacterized protein</fullName>
    </submittedName>
</protein>
<feature type="compositionally biased region" description="Polar residues" evidence="1">
    <location>
        <begin position="195"/>
        <end position="211"/>
    </location>
</feature>
<feature type="compositionally biased region" description="Polar residues" evidence="1">
    <location>
        <begin position="341"/>
        <end position="361"/>
    </location>
</feature>
<dbReference type="Proteomes" id="UP001295423">
    <property type="component" value="Unassembled WGS sequence"/>
</dbReference>